<protein>
    <recommendedName>
        <fullName evidence="3">NifU family protein</fullName>
    </recommendedName>
</protein>
<evidence type="ECO:0000313" key="2">
    <source>
        <dbReference type="Proteomes" id="UP000603708"/>
    </source>
</evidence>
<proteinExistence type="predicted"/>
<reference evidence="1" key="1">
    <citation type="journal article" date="2014" name="Int. J. Syst. Evol. Microbiol.">
        <title>Complete genome sequence of Corynebacterium casei LMG S-19264T (=DSM 44701T), isolated from a smear-ripened cheese.</title>
        <authorList>
            <consortium name="US DOE Joint Genome Institute (JGI-PGF)"/>
            <person name="Walter F."/>
            <person name="Albersmeier A."/>
            <person name="Kalinowski J."/>
            <person name="Ruckert C."/>
        </authorList>
    </citation>
    <scope>NUCLEOTIDE SEQUENCE</scope>
    <source>
        <strain evidence="1">JCM 5069</strain>
    </source>
</reference>
<name>A0A919GM97_9ACTN</name>
<sequence length="184" mass="19115">MTGPGGTAVDDGELRSHVARTEALLRRLHELPDPAVRAQALDAVGALVTLYGACLERVLRHTGEDTARTLAADELVGHLLLVHELHPDPPATRISRALAQLPGPSSAELLALDGTTARVRVRTSGCASAGCGSANDGPREQVEAAIAWAAPEVERVELAQDAAPGTLIPVEALLRSPVLEGGAR</sequence>
<dbReference type="Proteomes" id="UP000603708">
    <property type="component" value="Unassembled WGS sequence"/>
</dbReference>
<dbReference type="RefSeq" id="WP_189937490.1">
    <property type="nucleotide sequence ID" value="NZ_BNCD01000024.1"/>
</dbReference>
<reference evidence="1" key="2">
    <citation type="submission" date="2020-09" db="EMBL/GenBank/DDBJ databases">
        <authorList>
            <person name="Sun Q."/>
            <person name="Ohkuma M."/>
        </authorList>
    </citation>
    <scope>NUCLEOTIDE SEQUENCE</scope>
    <source>
        <strain evidence="1">JCM 5069</strain>
    </source>
</reference>
<accession>A0A919GM97</accession>
<dbReference type="EMBL" id="BNCD01000024">
    <property type="protein sequence ID" value="GHH86804.1"/>
    <property type="molecule type" value="Genomic_DNA"/>
</dbReference>
<comment type="caution">
    <text evidence="1">The sequence shown here is derived from an EMBL/GenBank/DDBJ whole genome shotgun (WGS) entry which is preliminary data.</text>
</comment>
<keyword evidence="2" id="KW-1185">Reference proteome</keyword>
<evidence type="ECO:0008006" key="3">
    <source>
        <dbReference type="Google" id="ProtNLM"/>
    </source>
</evidence>
<dbReference type="AlphaFoldDB" id="A0A919GM97"/>
<evidence type="ECO:0000313" key="1">
    <source>
        <dbReference type="EMBL" id="GHH86804.1"/>
    </source>
</evidence>
<gene>
    <name evidence="1" type="ORF">GCM10018793_60150</name>
</gene>
<organism evidence="1 2">
    <name type="scientific">Streptomyces sulfonofaciens</name>
    <dbReference type="NCBI Taxonomy" id="68272"/>
    <lineage>
        <taxon>Bacteria</taxon>
        <taxon>Bacillati</taxon>
        <taxon>Actinomycetota</taxon>
        <taxon>Actinomycetes</taxon>
        <taxon>Kitasatosporales</taxon>
        <taxon>Streptomycetaceae</taxon>
        <taxon>Streptomyces</taxon>
    </lineage>
</organism>